<gene>
    <name evidence="1" type="ORF">KIN20_012924</name>
</gene>
<organism evidence="1 2">
    <name type="scientific">Parelaphostrongylus tenuis</name>
    <name type="common">Meningeal worm</name>
    <dbReference type="NCBI Taxonomy" id="148309"/>
    <lineage>
        <taxon>Eukaryota</taxon>
        <taxon>Metazoa</taxon>
        <taxon>Ecdysozoa</taxon>
        <taxon>Nematoda</taxon>
        <taxon>Chromadorea</taxon>
        <taxon>Rhabditida</taxon>
        <taxon>Rhabditina</taxon>
        <taxon>Rhabditomorpha</taxon>
        <taxon>Strongyloidea</taxon>
        <taxon>Metastrongylidae</taxon>
        <taxon>Parelaphostrongylus</taxon>
    </lineage>
</organism>
<accession>A0AAD5MXI4</accession>
<protein>
    <submittedName>
        <fullName evidence="1">Uncharacterized protein</fullName>
    </submittedName>
</protein>
<dbReference type="EMBL" id="JAHQIW010002486">
    <property type="protein sequence ID" value="KAJ1355489.1"/>
    <property type="molecule type" value="Genomic_DNA"/>
</dbReference>
<proteinExistence type="predicted"/>
<evidence type="ECO:0000313" key="2">
    <source>
        <dbReference type="Proteomes" id="UP001196413"/>
    </source>
</evidence>
<comment type="caution">
    <text evidence="1">The sequence shown here is derived from an EMBL/GenBank/DDBJ whole genome shotgun (WGS) entry which is preliminary data.</text>
</comment>
<sequence>MVCTTTDQRLIKKTRYMIGEKPDRWIQCVTTTNSGGPLHLSYFLTENDFDSYIQIQFPPYHDSDRFELAGGLLDFERGKEGGELKAQWLEVLTIHVAFRSMLQPGPSALRAWKIATHMTTGTIAWNSIGPLSLSSDIFLVMKKEMRKLASFAVAREQRKGAVLRLVLSKNLKSTKFLTIEHYELPPFSDSVKSKRQ</sequence>
<keyword evidence="2" id="KW-1185">Reference proteome</keyword>
<dbReference type="AlphaFoldDB" id="A0AAD5MXI4"/>
<evidence type="ECO:0000313" key="1">
    <source>
        <dbReference type="EMBL" id="KAJ1355489.1"/>
    </source>
</evidence>
<dbReference type="Proteomes" id="UP001196413">
    <property type="component" value="Unassembled WGS sequence"/>
</dbReference>
<name>A0AAD5MXI4_PARTN</name>
<reference evidence="1" key="1">
    <citation type="submission" date="2021-06" db="EMBL/GenBank/DDBJ databases">
        <title>Parelaphostrongylus tenuis whole genome reference sequence.</title>
        <authorList>
            <person name="Garwood T.J."/>
            <person name="Larsen P.A."/>
            <person name="Fountain-Jones N.M."/>
            <person name="Garbe J.R."/>
            <person name="Macchietto M.G."/>
            <person name="Kania S.A."/>
            <person name="Gerhold R.W."/>
            <person name="Richards J.E."/>
            <person name="Wolf T.M."/>
        </authorList>
    </citation>
    <scope>NUCLEOTIDE SEQUENCE</scope>
    <source>
        <strain evidence="1">MNPRO001-30</strain>
        <tissue evidence="1">Meninges</tissue>
    </source>
</reference>